<reference evidence="7 8" key="1">
    <citation type="journal article" date="2009" name="Genome Res.">
        <title>Comparative genomics of protoploid Saccharomycetaceae.</title>
        <authorList>
            <consortium name="The Genolevures Consortium"/>
            <person name="Souciet J.-L."/>
            <person name="Dujon B."/>
            <person name="Gaillardin C."/>
            <person name="Johnston M."/>
            <person name="Baret P.V."/>
            <person name="Cliften P."/>
            <person name="Sherman D.J."/>
            <person name="Weissenbach J."/>
            <person name="Westhof E."/>
            <person name="Wincker P."/>
            <person name="Jubin C."/>
            <person name="Poulain J."/>
            <person name="Barbe V."/>
            <person name="Segurens B."/>
            <person name="Artiguenave F."/>
            <person name="Anthouard V."/>
            <person name="Vacherie B."/>
            <person name="Val M.-E."/>
            <person name="Fulton R.S."/>
            <person name="Minx P."/>
            <person name="Wilson R."/>
            <person name="Durrens P."/>
            <person name="Jean G."/>
            <person name="Marck C."/>
            <person name="Martin T."/>
            <person name="Nikolski M."/>
            <person name="Rolland T."/>
            <person name="Seret M.-L."/>
            <person name="Casaregola S."/>
            <person name="Despons L."/>
            <person name="Fairhead C."/>
            <person name="Fischer G."/>
            <person name="Lafontaine I."/>
            <person name="Leh V."/>
            <person name="Lemaire M."/>
            <person name="de Montigny J."/>
            <person name="Neuveglise C."/>
            <person name="Thierry A."/>
            <person name="Blanc-Lenfle I."/>
            <person name="Bleykasten C."/>
            <person name="Diffels J."/>
            <person name="Fritsch E."/>
            <person name="Frangeul L."/>
            <person name="Goeffon A."/>
            <person name="Jauniaux N."/>
            <person name="Kachouri-Lafond R."/>
            <person name="Payen C."/>
            <person name="Potier S."/>
            <person name="Pribylova L."/>
            <person name="Ozanne C."/>
            <person name="Richard G.-F."/>
            <person name="Sacerdot C."/>
            <person name="Straub M.-L."/>
            <person name="Talla E."/>
        </authorList>
    </citation>
    <scope>NUCLEOTIDE SEQUENCE [LARGE SCALE GENOMIC DNA]</scope>
    <source>
        <strain evidence="8">ATCC 56472 / CBS 6340 / NRRL Y-8284</strain>
    </source>
</reference>
<dbReference type="InterPro" id="IPR036812">
    <property type="entry name" value="NAD(P)_OxRdtase_dom_sf"/>
</dbReference>
<evidence type="ECO:0000313" key="8">
    <source>
        <dbReference type="Proteomes" id="UP000002036"/>
    </source>
</evidence>
<evidence type="ECO:0000256" key="3">
    <source>
        <dbReference type="PIRSR" id="PIRSR000097-1"/>
    </source>
</evidence>
<evidence type="ECO:0000256" key="2">
    <source>
        <dbReference type="ARBA" id="ARBA00023002"/>
    </source>
</evidence>
<evidence type="ECO:0000256" key="4">
    <source>
        <dbReference type="PIRSR" id="PIRSR000097-2"/>
    </source>
</evidence>
<dbReference type="OrthoDB" id="416253at2759"/>
<feature type="binding site" evidence="4">
    <location>
        <position position="117"/>
    </location>
    <ligand>
        <name>substrate</name>
    </ligand>
</feature>
<dbReference type="PANTHER" id="PTHR43827">
    <property type="entry name" value="2,5-DIKETO-D-GLUCONIC ACID REDUCTASE"/>
    <property type="match status" value="1"/>
</dbReference>
<dbReference type="FunFam" id="3.20.20.100:FF:000015">
    <property type="entry name" value="Oxidoreductase, aldo/keto reductase family"/>
    <property type="match status" value="1"/>
</dbReference>
<dbReference type="RefSeq" id="XP_002555144.1">
    <property type="nucleotide sequence ID" value="XM_002555098.1"/>
</dbReference>
<dbReference type="AlphaFoldDB" id="C5DLP6"/>
<accession>C5DLP6</accession>
<dbReference type="InterPro" id="IPR023210">
    <property type="entry name" value="NADP_OxRdtase_dom"/>
</dbReference>
<dbReference type="PRINTS" id="PR00069">
    <property type="entry name" value="ALDKETRDTASE"/>
</dbReference>
<keyword evidence="8" id="KW-1185">Reference proteome</keyword>
<gene>
    <name evidence="7" type="ordered locus">KLTH0G02420g</name>
</gene>
<dbReference type="eggNOG" id="KOG1577">
    <property type="taxonomic scope" value="Eukaryota"/>
</dbReference>
<dbReference type="Proteomes" id="UP000002036">
    <property type="component" value="Chromosome G"/>
</dbReference>
<evidence type="ECO:0000259" key="6">
    <source>
        <dbReference type="Pfam" id="PF00248"/>
    </source>
</evidence>
<dbReference type="OMA" id="FMTMKAA"/>
<feature type="active site" description="Proton donor" evidence="3">
    <location>
        <position position="53"/>
    </location>
</feature>
<feature type="domain" description="NADP-dependent oxidoreductase" evidence="6">
    <location>
        <begin position="20"/>
        <end position="270"/>
    </location>
</feature>
<dbReference type="PIRSF" id="PIRSF000097">
    <property type="entry name" value="AKR"/>
    <property type="match status" value="1"/>
</dbReference>
<dbReference type="Pfam" id="PF00248">
    <property type="entry name" value="Aldo_ket_red"/>
    <property type="match status" value="1"/>
</dbReference>
<evidence type="ECO:0000256" key="5">
    <source>
        <dbReference type="PIRSR" id="PIRSR000097-3"/>
    </source>
</evidence>
<keyword evidence="2" id="KW-0560">Oxidoreductase</keyword>
<dbReference type="GO" id="GO:0016616">
    <property type="term" value="F:oxidoreductase activity, acting on the CH-OH group of donors, NAD or NADP as acceptor"/>
    <property type="evidence" value="ECO:0007669"/>
    <property type="project" value="UniProtKB-ARBA"/>
</dbReference>
<dbReference type="SUPFAM" id="SSF51430">
    <property type="entry name" value="NAD(P)-linked oxidoreductase"/>
    <property type="match status" value="1"/>
</dbReference>
<dbReference type="InterPro" id="IPR020471">
    <property type="entry name" value="AKR"/>
</dbReference>
<dbReference type="InParanoid" id="C5DLP6"/>
<dbReference type="PANTHER" id="PTHR43827:SF13">
    <property type="entry name" value="ALDO_KETO REDUCTASE FAMILY PROTEIN"/>
    <property type="match status" value="1"/>
</dbReference>
<feature type="site" description="Lowers pKa of active site Tyr" evidence="5">
    <location>
        <position position="83"/>
    </location>
</feature>
<comment type="similarity">
    <text evidence="1">Belongs to the aldo/keto reductase family.</text>
</comment>
<organism evidence="7 8">
    <name type="scientific">Lachancea thermotolerans (strain ATCC 56472 / CBS 6340 / NRRL Y-8284)</name>
    <name type="common">Yeast</name>
    <name type="synonym">Kluyveromyces thermotolerans</name>
    <dbReference type="NCBI Taxonomy" id="559295"/>
    <lineage>
        <taxon>Eukaryota</taxon>
        <taxon>Fungi</taxon>
        <taxon>Dikarya</taxon>
        <taxon>Ascomycota</taxon>
        <taxon>Saccharomycotina</taxon>
        <taxon>Saccharomycetes</taxon>
        <taxon>Saccharomycetales</taxon>
        <taxon>Saccharomycetaceae</taxon>
        <taxon>Lachancea</taxon>
    </lineage>
</organism>
<dbReference type="STRING" id="559295.C5DLP6"/>
<proteinExistence type="inferred from homology"/>
<name>C5DLP6_LACTC</name>
<dbReference type="HOGENOM" id="CLU_023205_0_1_1"/>
<evidence type="ECO:0000256" key="1">
    <source>
        <dbReference type="ARBA" id="ARBA00007905"/>
    </source>
</evidence>
<dbReference type="GeneID" id="8293406"/>
<dbReference type="EMBL" id="CU928171">
    <property type="protein sequence ID" value="CAR24707.1"/>
    <property type="molecule type" value="Genomic_DNA"/>
</dbReference>
<evidence type="ECO:0000313" key="7">
    <source>
        <dbReference type="EMBL" id="CAR24707.1"/>
    </source>
</evidence>
<protein>
    <submittedName>
        <fullName evidence="7">KLTH0G02420p</fullName>
    </submittedName>
</protein>
<dbReference type="CDD" id="cd19071">
    <property type="entry name" value="AKR_AKR1-5-like"/>
    <property type="match status" value="1"/>
</dbReference>
<sequence length="289" mass="32927">MSITASTTKTLTNGVKIPVLGFGTYETPKEKAESIVHAAFKQGYRHVDTAQLYENERECATAVAKFLKESPKVSRDQVFYTTKVAGDNHGYEKAKKSIIESLEMAKELEYVDLFLIHNPCAETEKRLGTYKALQEFYKAGKIKAIGVSSYSIKHLEELYSWEGLEVKPMVNQFELNPWLTRKDLVKYCKERDLVIEAFSPITRSKRFSDPVVQKLLKESYPGRTPAQLLIRWSLQMGFVPLPKSVHEDRAESNLHALDFEISAEDMKTLTHDGEHFLAQPGFDPIETED</sequence>
<dbReference type="Gene3D" id="3.20.20.100">
    <property type="entry name" value="NADP-dependent oxidoreductase domain"/>
    <property type="match status" value="1"/>
</dbReference>
<dbReference type="KEGG" id="lth:KLTH0G02420g"/>